<dbReference type="Proteomes" id="UP000524321">
    <property type="component" value="Unassembled WGS sequence"/>
</dbReference>
<gene>
    <name evidence="1" type="ORF">HUV05_23115</name>
</gene>
<feature type="non-terminal residue" evidence="1">
    <location>
        <position position="1"/>
    </location>
</feature>
<dbReference type="SUPFAM" id="SSF51445">
    <property type="entry name" value="(Trans)glycosidases"/>
    <property type="match status" value="1"/>
</dbReference>
<protein>
    <submittedName>
        <fullName evidence="1">Alpha-galactosidase</fullName>
    </submittedName>
</protein>
<reference evidence="1 2" key="2">
    <citation type="submission" date="2020-07" db="EMBL/GenBank/DDBJ databases">
        <title>Bacterial metabolism rescues the inhibition of intestinal drug absorption by food and drug additives.</title>
        <authorList>
            <person name="Zou L."/>
            <person name="Spanogiannopoulos P."/>
            <person name="Chien H.-C."/>
            <person name="Pieper L.M."/>
            <person name="Cai W."/>
            <person name="Khuri N."/>
            <person name="Pottel J."/>
            <person name="Vora B."/>
            <person name="Ni Z."/>
            <person name="Tsakalozou E."/>
            <person name="Zhang W."/>
            <person name="Shoichet B.K."/>
            <person name="Giacomini K.M."/>
            <person name="Turnbaugh P.J."/>
        </authorList>
    </citation>
    <scope>NUCLEOTIDE SEQUENCE [LARGE SCALE GENOMIC DNA]</scope>
    <source>
        <strain evidence="1 2">B33</strain>
    </source>
</reference>
<dbReference type="RefSeq" id="WP_176350856.1">
    <property type="nucleotide sequence ID" value="NZ_JABWDJ010000355.1"/>
</dbReference>
<dbReference type="EMBL" id="JABWDJ010000355">
    <property type="protein sequence ID" value="NVB76327.1"/>
    <property type="molecule type" value="Genomic_DNA"/>
</dbReference>
<dbReference type="InterPro" id="IPR013785">
    <property type="entry name" value="Aldolase_TIM"/>
</dbReference>
<reference evidence="1 2" key="1">
    <citation type="submission" date="2020-04" db="EMBL/GenBank/DDBJ databases">
        <authorList>
            <person name="Pieper L."/>
        </authorList>
    </citation>
    <scope>NUCLEOTIDE SEQUENCE [LARGE SCALE GENOMIC DNA]</scope>
    <source>
        <strain evidence="1 2">B33</strain>
    </source>
</reference>
<feature type="non-terminal residue" evidence="1">
    <location>
        <position position="143"/>
    </location>
</feature>
<accession>A0A7Y6PIH3</accession>
<dbReference type="Pfam" id="PF02065">
    <property type="entry name" value="Melibiase"/>
    <property type="match status" value="1"/>
</dbReference>
<comment type="caution">
    <text evidence="1">The sequence shown here is derived from an EMBL/GenBank/DDBJ whole genome shotgun (WGS) entry which is preliminary data.</text>
</comment>
<dbReference type="InterPro" id="IPR017853">
    <property type="entry name" value="GH"/>
</dbReference>
<proteinExistence type="predicted"/>
<dbReference type="AlphaFoldDB" id="A0A7Y6PIH3"/>
<name>A0A7Y6PIH3_PHOVU</name>
<evidence type="ECO:0000313" key="1">
    <source>
        <dbReference type="EMBL" id="NVB76327.1"/>
    </source>
</evidence>
<dbReference type="Gene3D" id="3.20.20.70">
    <property type="entry name" value="Aldolase class I"/>
    <property type="match status" value="1"/>
</dbReference>
<evidence type="ECO:0000313" key="2">
    <source>
        <dbReference type="Proteomes" id="UP000524321"/>
    </source>
</evidence>
<organism evidence="1 2">
    <name type="scientific">Phocaeicola vulgatus</name>
    <name type="common">Bacteroides vulgatus</name>
    <dbReference type="NCBI Taxonomy" id="821"/>
    <lineage>
        <taxon>Bacteria</taxon>
        <taxon>Pseudomonadati</taxon>
        <taxon>Bacteroidota</taxon>
        <taxon>Bacteroidia</taxon>
        <taxon>Bacteroidales</taxon>
        <taxon>Bacteroidaceae</taxon>
        <taxon>Phocaeicola</taxon>
    </lineage>
</organism>
<sequence>NIDRMAGHNKFRRFVLAHKSRKINGKFAEYPLSSGFNYRDPAPCTEYSCLTADYAIAMVKRYIQFGLKPEVFWLDAGWYNHSADVANHKNWANTVGNWTVDSIRFPEGLRPIADEVHRVGSKFMVWFEPERVMKGSAWALQHP</sequence>